<dbReference type="EMBL" id="VSWD01000001">
    <property type="protein sequence ID" value="KAK3109063.1"/>
    <property type="molecule type" value="Genomic_DNA"/>
</dbReference>
<accession>A0AA88YNA8</accession>
<protein>
    <submittedName>
        <fullName evidence="2">Uncharacterized protein</fullName>
    </submittedName>
</protein>
<sequence length="202" mass="24009">MEKRRETHKLLQYYKITENLTPNYLKEILPIQHYQQHDHNTRHSQNYINIHCRTSHFFNSFVPSTTRLWNNLPNDTKESESLNSLKHKLNSSINIPRYYFDGTRRGQIYHARLRMKCSSLKHHLFLKNLEPSPYCSCGGIETTSHFLLLCPKYANERSVLNSLEIPVTCDLLLFGDENLDYETNKRIFITVQDFILKTKRFS</sequence>
<keyword evidence="3" id="KW-1185">Reference proteome</keyword>
<proteinExistence type="predicted"/>
<gene>
    <name evidence="1" type="ORF">FSP39_019968</name>
    <name evidence="2" type="ORF">FSP39_022138</name>
</gene>
<dbReference type="EMBL" id="VSWD01000008">
    <property type="protein sequence ID" value="KAK3095850.1"/>
    <property type="molecule type" value="Genomic_DNA"/>
</dbReference>
<evidence type="ECO:0000313" key="1">
    <source>
        <dbReference type="EMBL" id="KAK3095850.1"/>
    </source>
</evidence>
<evidence type="ECO:0000313" key="2">
    <source>
        <dbReference type="EMBL" id="KAK3109063.1"/>
    </source>
</evidence>
<comment type="caution">
    <text evidence="2">The sequence shown here is derived from an EMBL/GenBank/DDBJ whole genome shotgun (WGS) entry which is preliminary data.</text>
</comment>
<dbReference type="Proteomes" id="UP001186944">
    <property type="component" value="Unassembled WGS sequence"/>
</dbReference>
<name>A0AA88YNA8_PINIB</name>
<evidence type="ECO:0000313" key="3">
    <source>
        <dbReference type="Proteomes" id="UP001186944"/>
    </source>
</evidence>
<organism evidence="2 3">
    <name type="scientific">Pinctada imbricata</name>
    <name type="common">Atlantic pearl-oyster</name>
    <name type="synonym">Pinctada martensii</name>
    <dbReference type="NCBI Taxonomy" id="66713"/>
    <lineage>
        <taxon>Eukaryota</taxon>
        <taxon>Metazoa</taxon>
        <taxon>Spiralia</taxon>
        <taxon>Lophotrochozoa</taxon>
        <taxon>Mollusca</taxon>
        <taxon>Bivalvia</taxon>
        <taxon>Autobranchia</taxon>
        <taxon>Pteriomorphia</taxon>
        <taxon>Pterioida</taxon>
        <taxon>Pterioidea</taxon>
        <taxon>Pteriidae</taxon>
        <taxon>Pinctada</taxon>
    </lineage>
</organism>
<dbReference type="AlphaFoldDB" id="A0AA88YNA8"/>
<reference evidence="2" key="1">
    <citation type="submission" date="2019-08" db="EMBL/GenBank/DDBJ databases">
        <title>The improved chromosome-level genome for the pearl oyster Pinctada fucata martensii using PacBio sequencing and Hi-C.</title>
        <authorList>
            <person name="Zheng Z."/>
        </authorList>
    </citation>
    <scope>NUCLEOTIDE SEQUENCE</scope>
    <source>
        <strain evidence="2">ZZ-2019</strain>
        <tissue evidence="2">Adductor muscle</tissue>
    </source>
</reference>